<dbReference type="InterPro" id="IPR017871">
    <property type="entry name" value="ABC_transporter-like_CS"/>
</dbReference>
<evidence type="ECO:0000256" key="7">
    <source>
        <dbReference type="SAM" id="Phobius"/>
    </source>
</evidence>
<protein>
    <submittedName>
        <fullName evidence="10">ABC transporter ATP-binding protein</fullName>
    </submittedName>
</protein>
<evidence type="ECO:0000256" key="4">
    <source>
        <dbReference type="ARBA" id="ARBA00022840"/>
    </source>
</evidence>
<accession>A0A415P6Z1</accession>
<keyword evidence="4 10" id="KW-0067">ATP-binding</keyword>
<proteinExistence type="predicted"/>
<dbReference type="Gene3D" id="3.40.50.300">
    <property type="entry name" value="P-loop containing nucleotide triphosphate hydrolases"/>
    <property type="match status" value="1"/>
</dbReference>
<evidence type="ECO:0000313" key="11">
    <source>
        <dbReference type="Proteomes" id="UP000284868"/>
    </source>
</evidence>
<dbReference type="AlphaFoldDB" id="A0A415P6Z1"/>
<feature type="transmembrane region" description="Helical" evidence="7">
    <location>
        <begin position="161"/>
        <end position="183"/>
    </location>
</feature>
<reference evidence="10 11" key="1">
    <citation type="submission" date="2018-08" db="EMBL/GenBank/DDBJ databases">
        <title>A genome reference for cultivated species of the human gut microbiota.</title>
        <authorList>
            <person name="Zou Y."/>
            <person name="Xue W."/>
            <person name="Luo G."/>
        </authorList>
    </citation>
    <scope>NUCLEOTIDE SEQUENCE [LARGE SCALE GENOMIC DNA]</scope>
    <source>
        <strain evidence="10 11">AF35-6BH</strain>
    </source>
</reference>
<feature type="transmembrane region" description="Helical" evidence="7">
    <location>
        <begin position="250"/>
        <end position="273"/>
    </location>
</feature>
<dbReference type="SMART" id="SM00382">
    <property type="entry name" value="AAA"/>
    <property type="match status" value="1"/>
</dbReference>
<dbReference type="EMBL" id="QRPK01000048">
    <property type="protein sequence ID" value="RHM08480.1"/>
    <property type="molecule type" value="Genomic_DNA"/>
</dbReference>
<dbReference type="GO" id="GO:0015421">
    <property type="term" value="F:ABC-type oligopeptide transporter activity"/>
    <property type="evidence" value="ECO:0007669"/>
    <property type="project" value="TreeGrafter"/>
</dbReference>
<evidence type="ECO:0000256" key="3">
    <source>
        <dbReference type="ARBA" id="ARBA00022741"/>
    </source>
</evidence>
<dbReference type="Pfam" id="PF00664">
    <property type="entry name" value="ABC_membrane"/>
    <property type="match status" value="1"/>
</dbReference>
<dbReference type="InterPro" id="IPR003439">
    <property type="entry name" value="ABC_transporter-like_ATP-bd"/>
</dbReference>
<feature type="transmembrane region" description="Helical" evidence="7">
    <location>
        <begin position="20"/>
        <end position="53"/>
    </location>
</feature>
<dbReference type="OrthoDB" id="9762778at2"/>
<dbReference type="PANTHER" id="PTHR43394:SF1">
    <property type="entry name" value="ATP-BINDING CASSETTE SUB-FAMILY B MEMBER 10, MITOCHONDRIAL"/>
    <property type="match status" value="1"/>
</dbReference>
<evidence type="ECO:0000313" key="10">
    <source>
        <dbReference type="EMBL" id="RHM08480.1"/>
    </source>
</evidence>
<evidence type="ECO:0000256" key="6">
    <source>
        <dbReference type="ARBA" id="ARBA00023136"/>
    </source>
</evidence>
<comment type="caution">
    <text evidence="10">The sequence shown here is derived from an EMBL/GenBank/DDBJ whole genome shotgun (WGS) entry which is preliminary data.</text>
</comment>
<keyword evidence="6 7" id="KW-0472">Membrane</keyword>
<dbReference type="GO" id="GO:0005524">
    <property type="term" value="F:ATP binding"/>
    <property type="evidence" value="ECO:0007669"/>
    <property type="project" value="UniProtKB-KW"/>
</dbReference>
<evidence type="ECO:0000256" key="5">
    <source>
        <dbReference type="ARBA" id="ARBA00022989"/>
    </source>
</evidence>
<keyword evidence="11" id="KW-1185">Reference proteome</keyword>
<name>A0A415P6Z1_9FIRM</name>
<feature type="domain" description="ABC transporter" evidence="8">
    <location>
        <begin position="340"/>
        <end position="551"/>
    </location>
</feature>
<dbReference type="SUPFAM" id="SSF90123">
    <property type="entry name" value="ABC transporter transmembrane region"/>
    <property type="match status" value="1"/>
</dbReference>
<feature type="transmembrane region" description="Helical" evidence="7">
    <location>
        <begin position="134"/>
        <end position="155"/>
    </location>
</feature>
<dbReference type="Pfam" id="PF00005">
    <property type="entry name" value="ABC_tran"/>
    <property type="match status" value="1"/>
</dbReference>
<gene>
    <name evidence="10" type="ORF">DWZ83_08115</name>
</gene>
<keyword evidence="5 7" id="KW-1133">Transmembrane helix</keyword>
<dbReference type="InterPro" id="IPR036640">
    <property type="entry name" value="ABC1_TM_sf"/>
</dbReference>
<feature type="transmembrane region" description="Helical" evidence="7">
    <location>
        <begin position="279"/>
        <end position="300"/>
    </location>
</feature>
<sequence>MHKENNIKLMWKMSKLVRPLAGYMVLAVILGVVGYLCAIYIPYFAALLITHIAIQAPDFPIHVFFILLLVFALMRGILHYGEQACNHYIAFRLLALLRDKVFKALRKLAPAKLDRHDSGDLIYLITGDIEALEVFYAHTISPILIALVTSIILLFQFYRMHILFFLIALAGYAFCALFIPFIIMKQGKKDGETSKAIFGEMSSYTLENLRNMQDILQYQIADERKLGMLKRSVEVNKAQEKLKRHEGKNASLQTMAVMSFSLLMLGVATTLYMQGEVSITSLIMTTVLMLSSFGPVLALSSLSNHLLLTMASARRVLALLEEAPQVEDINGKEDAVFDTIKVENISFAYDKERILDKVSHTFEKGKITGILGKSGSGKSTLLKLLMRFYEAQDGAIQVGERALDSINTNDLRDMQSYVTQDTIMFHDTIFNNVHIANLEASVSDVERACKKANIHDFIMSLPKEYETSVAELGSSLSAGERQRIALARAFLHQAPCILLDEPTSSLDVLNEAMILKSLKEQKDTTILLVTHRQATLRIADEILHIENGRVS</sequence>
<comment type="subcellular location">
    <subcellularLocation>
        <location evidence="1">Cell membrane</location>
        <topology evidence="1">Multi-pass membrane protein</topology>
    </subcellularLocation>
</comment>
<dbReference type="InterPro" id="IPR011527">
    <property type="entry name" value="ABC1_TM_dom"/>
</dbReference>
<dbReference type="RefSeq" id="WP_118365764.1">
    <property type="nucleotide sequence ID" value="NZ_QRPK01000048.1"/>
</dbReference>
<dbReference type="Proteomes" id="UP000284868">
    <property type="component" value="Unassembled WGS sequence"/>
</dbReference>
<dbReference type="PROSITE" id="PS50893">
    <property type="entry name" value="ABC_TRANSPORTER_2"/>
    <property type="match status" value="1"/>
</dbReference>
<dbReference type="GO" id="GO:0016887">
    <property type="term" value="F:ATP hydrolysis activity"/>
    <property type="evidence" value="ECO:0007669"/>
    <property type="project" value="InterPro"/>
</dbReference>
<feature type="domain" description="ABC transmembrane type-1" evidence="9">
    <location>
        <begin position="25"/>
        <end position="308"/>
    </location>
</feature>
<dbReference type="GO" id="GO:0005886">
    <property type="term" value="C:plasma membrane"/>
    <property type="evidence" value="ECO:0007669"/>
    <property type="project" value="UniProtKB-SubCell"/>
</dbReference>
<dbReference type="PROSITE" id="PS50929">
    <property type="entry name" value="ABC_TM1F"/>
    <property type="match status" value="1"/>
</dbReference>
<keyword evidence="3" id="KW-0547">Nucleotide-binding</keyword>
<dbReference type="Gene3D" id="1.20.1560.10">
    <property type="entry name" value="ABC transporter type 1, transmembrane domain"/>
    <property type="match status" value="1"/>
</dbReference>
<dbReference type="PANTHER" id="PTHR43394">
    <property type="entry name" value="ATP-DEPENDENT PERMEASE MDL1, MITOCHONDRIAL"/>
    <property type="match status" value="1"/>
</dbReference>
<dbReference type="InterPro" id="IPR027417">
    <property type="entry name" value="P-loop_NTPase"/>
</dbReference>
<evidence type="ECO:0000259" key="9">
    <source>
        <dbReference type="PROSITE" id="PS50929"/>
    </source>
</evidence>
<dbReference type="InterPro" id="IPR003593">
    <property type="entry name" value="AAA+_ATPase"/>
</dbReference>
<feature type="transmembrane region" description="Helical" evidence="7">
    <location>
        <begin position="59"/>
        <end position="78"/>
    </location>
</feature>
<evidence type="ECO:0000256" key="2">
    <source>
        <dbReference type="ARBA" id="ARBA00022692"/>
    </source>
</evidence>
<evidence type="ECO:0000256" key="1">
    <source>
        <dbReference type="ARBA" id="ARBA00004651"/>
    </source>
</evidence>
<dbReference type="InterPro" id="IPR039421">
    <property type="entry name" value="Type_1_exporter"/>
</dbReference>
<organism evidence="10 11">
    <name type="scientific">Amedibacillus dolichus</name>
    <dbReference type="NCBI Taxonomy" id="31971"/>
    <lineage>
        <taxon>Bacteria</taxon>
        <taxon>Bacillati</taxon>
        <taxon>Bacillota</taxon>
        <taxon>Erysipelotrichia</taxon>
        <taxon>Erysipelotrichales</taxon>
        <taxon>Erysipelotrichaceae</taxon>
        <taxon>Amedibacillus</taxon>
    </lineage>
</organism>
<evidence type="ECO:0000259" key="8">
    <source>
        <dbReference type="PROSITE" id="PS50893"/>
    </source>
</evidence>
<dbReference type="PROSITE" id="PS00211">
    <property type="entry name" value="ABC_TRANSPORTER_1"/>
    <property type="match status" value="1"/>
</dbReference>
<keyword evidence="2 7" id="KW-0812">Transmembrane</keyword>
<dbReference type="SUPFAM" id="SSF52540">
    <property type="entry name" value="P-loop containing nucleoside triphosphate hydrolases"/>
    <property type="match status" value="1"/>
</dbReference>